<dbReference type="SMART" id="SM00564">
    <property type="entry name" value="PQQ"/>
    <property type="match status" value="3"/>
</dbReference>
<dbReference type="PROSITE" id="PS50075">
    <property type="entry name" value="CARRIER"/>
    <property type="match status" value="1"/>
</dbReference>
<dbReference type="InterPro" id="IPR011047">
    <property type="entry name" value="Quinoprotein_ADH-like_sf"/>
</dbReference>
<gene>
    <name evidence="4" type="primary">AASDH</name>
</gene>
<dbReference type="Pfam" id="PF13570">
    <property type="entry name" value="Beta-prop_ACSF4"/>
    <property type="match status" value="1"/>
</dbReference>
<evidence type="ECO:0000259" key="3">
    <source>
        <dbReference type="PROSITE" id="PS50075"/>
    </source>
</evidence>
<accession>A0A803T0E7</accession>
<dbReference type="GeneTree" id="ENSGT00440000033811"/>
<dbReference type="InterPro" id="IPR000873">
    <property type="entry name" value="AMP-dep_synth/lig_dom"/>
</dbReference>
<name>A0A803T0E7_ANOCA</name>
<dbReference type="AlphaFoldDB" id="A0A803T0E7"/>
<evidence type="ECO:0000313" key="5">
    <source>
        <dbReference type="Proteomes" id="UP000001646"/>
    </source>
</evidence>
<dbReference type="GO" id="GO:0006629">
    <property type="term" value="P:lipid metabolic process"/>
    <property type="evidence" value="ECO:0007669"/>
    <property type="project" value="UniProtKB-KW"/>
</dbReference>
<dbReference type="InterPro" id="IPR009081">
    <property type="entry name" value="PP-bd_ACP"/>
</dbReference>
<evidence type="ECO:0000313" key="4">
    <source>
        <dbReference type="Ensembl" id="ENSACAP00000028687.1"/>
    </source>
</evidence>
<evidence type="ECO:0000256" key="2">
    <source>
        <dbReference type="SAM" id="MobiDB-lite"/>
    </source>
</evidence>
<dbReference type="InterPro" id="IPR015943">
    <property type="entry name" value="WD40/YVTN_repeat-like_dom_sf"/>
</dbReference>
<reference evidence="4" key="3">
    <citation type="submission" date="2025-09" db="UniProtKB">
        <authorList>
            <consortium name="Ensembl"/>
        </authorList>
    </citation>
    <scope>IDENTIFICATION</scope>
</reference>
<feature type="region of interest" description="Disordered" evidence="2">
    <location>
        <begin position="562"/>
        <end position="583"/>
    </location>
</feature>
<feature type="compositionally biased region" description="Polar residues" evidence="2">
    <location>
        <begin position="567"/>
        <end position="583"/>
    </location>
</feature>
<dbReference type="Bgee" id="ENSACAG00000009095">
    <property type="expression patterns" value="Expressed in forelimb bud and 13 other cell types or tissues"/>
</dbReference>
<dbReference type="InterPro" id="IPR042099">
    <property type="entry name" value="ANL_N_sf"/>
</dbReference>
<organism evidence="4 5">
    <name type="scientific">Anolis carolinensis</name>
    <name type="common">Green anole</name>
    <name type="synonym">American chameleon</name>
    <dbReference type="NCBI Taxonomy" id="28377"/>
    <lineage>
        <taxon>Eukaryota</taxon>
        <taxon>Metazoa</taxon>
        <taxon>Chordata</taxon>
        <taxon>Craniata</taxon>
        <taxon>Vertebrata</taxon>
        <taxon>Euteleostomi</taxon>
        <taxon>Lepidosauria</taxon>
        <taxon>Squamata</taxon>
        <taxon>Bifurcata</taxon>
        <taxon>Unidentata</taxon>
        <taxon>Episquamata</taxon>
        <taxon>Toxicofera</taxon>
        <taxon>Iguania</taxon>
        <taxon>Dactyloidae</taxon>
        <taxon>Anolis</taxon>
    </lineage>
</organism>
<feature type="domain" description="Carrier" evidence="3">
    <location>
        <begin position="429"/>
        <end position="506"/>
    </location>
</feature>
<keyword evidence="1" id="KW-0443">Lipid metabolism</keyword>
<dbReference type="Proteomes" id="UP000001646">
    <property type="component" value="Chromosome 5"/>
</dbReference>
<keyword evidence="5" id="KW-1185">Reference proteome</keyword>
<dbReference type="InterPro" id="IPR020845">
    <property type="entry name" value="AMP-binding_CS"/>
</dbReference>
<reference evidence="4" key="2">
    <citation type="submission" date="2025-08" db="UniProtKB">
        <authorList>
            <consortium name="Ensembl"/>
        </authorList>
    </citation>
    <scope>IDENTIFICATION</scope>
</reference>
<dbReference type="SUPFAM" id="SSF56801">
    <property type="entry name" value="Acetyl-CoA synthetase-like"/>
    <property type="match status" value="1"/>
</dbReference>
<dbReference type="Ensembl" id="ENSACAT00000055088.1">
    <property type="protein sequence ID" value="ENSACAP00000028687.1"/>
    <property type="gene ID" value="ENSACAG00000009095.3"/>
</dbReference>
<dbReference type="InterPro" id="IPR002372">
    <property type="entry name" value="PQQ_rpt_dom"/>
</dbReference>
<reference evidence="4 5" key="1">
    <citation type="submission" date="2009-12" db="EMBL/GenBank/DDBJ databases">
        <title>The Genome Sequence of Anolis carolinensis (Green Anole Lizard).</title>
        <authorList>
            <consortium name="The Genome Sequencing Platform"/>
            <person name="Di Palma F."/>
            <person name="Alfoldi J."/>
            <person name="Heiman D."/>
            <person name="Young S."/>
            <person name="Grabherr M."/>
            <person name="Johnson J."/>
            <person name="Lander E.S."/>
            <person name="Lindblad-Toh K."/>
        </authorList>
    </citation>
    <scope>NUCLEOTIDE SEQUENCE [LARGE SCALE GENOMIC DNA]</scope>
    <source>
        <strain evidence="4 5">JBL SC #1</strain>
    </source>
</reference>
<proteinExistence type="predicted"/>
<dbReference type="Gene3D" id="2.130.10.10">
    <property type="entry name" value="YVTN repeat-like/Quinoprotein amine dehydrogenase"/>
    <property type="match status" value="1"/>
</dbReference>
<dbReference type="Pfam" id="PF00501">
    <property type="entry name" value="AMP-binding"/>
    <property type="match status" value="1"/>
</dbReference>
<dbReference type="InterPro" id="IPR018391">
    <property type="entry name" value="PQQ_b-propeller_rpt"/>
</dbReference>
<protein>
    <submittedName>
        <fullName evidence="4">Aminoadipate-semialdehyde dehydrogenase</fullName>
    </submittedName>
</protein>
<evidence type="ECO:0000256" key="1">
    <source>
        <dbReference type="ARBA" id="ARBA00023098"/>
    </source>
</evidence>
<dbReference type="PROSITE" id="PS00455">
    <property type="entry name" value="AMP_BINDING"/>
    <property type="match status" value="1"/>
</dbReference>
<dbReference type="SUPFAM" id="SSF50998">
    <property type="entry name" value="Quinoprotein alcohol dehydrogenase-like"/>
    <property type="match status" value="1"/>
</dbReference>
<dbReference type="Gene3D" id="3.40.50.12780">
    <property type="entry name" value="N-terminal domain of ligase-like"/>
    <property type="match status" value="1"/>
</dbReference>
<dbReference type="InterPro" id="IPR052091">
    <property type="entry name" value="Beta-ala_Activ/Resist"/>
</dbReference>
<dbReference type="PANTHER" id="PTHR44394">
    <property type="entry name" value="BETA-ALANINE-ACTIVATING ENZYME"/>
    <property type="match status" value="1"/>
</dbReference>
<dbReference type="PANTHER" id="PTHR44394:SF1">
    <property type="entry name" value="BETA-ALANINE-ACTIVATING ENZYME"/>
    <property type="match status" value="1"/>
</dbReference>
<sequence length="755" mass="84380">MLRIPNEIFQIAARLHPERRAVCFDECNSEAPVTYTYKAVITLADELTALLRKHCEFGESLEIGLYCYPGINLPSWIIGILQVPAAYSPIDPDALPSLSAYFMKKCNFQYVLVEKDKMDKFTVTHGHLFTLNSLEMHSVGLILFQRKNSDVDINLMIEYVKDKQSPEVTNQQHVPKPFQELLDVREKHSIAYILHTSGTTGLPKIVRVPHKCIVPNILHLRDIFQITPDDIVFMASPLTFDPSVVELFIALTSGASLLIVPHLIKMLPQKLSKALFHQHRVSVLQATPTLIRRFGIQCIQSKVLSADTSLRILALGGEAFPGVNVLRSWKEKGNKTHIFNIYGITEVSCWATYYKIPEEVFSSHQFDSLVPLGAPLSGTVVEVKDTNGFTVLEGDGQVYLGKIDVSELNTIYSNYLSSRRNDAKLSEKEELWQRLQCLWKSHLNLPDDSSSITKEALFLQSGGDSLKALQFHEEVEFMLGKTVPGLLEILLSRSVGDVYEHILRTAFLGDDVKGSCTNALKRKNYENESEDTRAKQKQERLSAEVDPVGLIAVRRGNRSLSIGEPLKNQSETEQVGDNATQTTQHDVTIASNENIAEVDSVRKTSLQENPRKTFENLALSIRWKSDLQKCVDASPLVVISTSDNYPSSFVYIGSHSHIIQAIDLHSGEVKWEISLADRIESSACVSKCGNFIIVGCYNGLVYVLRSSNGQVHWTFSTEDAVKSSPTVDPSTGLIFIGSHDHHVYALDIYVSSNEC</sequence>